<dbReference type="GO" id="GO:0003700">
    <property type="term" value="F:DNA-binding transcription factor activity"/>
    <property type="evidence" value="ECO:0007669"/>
    <property type="project" value="InterPro"/>
</dbReference>
<dbReference type="Gene3D" id="1.10.10.10">
    <property type="entry name" value="Winged helix-like DNA-binding domain superfamily/Winged helix DNA-binding domain"/>
    <property type="match status" value="1"/>
</dbReference>
<evidence type="ECO:0000256" key="2">
    <source>
        <dbReference type="ARBA" id="ARBA00023015"/>
    </source>
</evidence>
<dbReference type="SUPFAM" id="SSF46785">
    <property type="entry name" value="Winged helix' DNA-binding domain"/>
    <property type="match status" value="1"/>
</dbReference>
<keyword evidence="4" id="KW-0804">Transcription</keyword>
<name>A0A0F9Q1I7_9ZZZZ</name>
<proteinExistence type="inferred from homology"/>
<dbReference type="InterPro" id="IPR005119">
    <property type="entry name" value="LysR_subst-bd"/>
</dbReference>
<dbReference type="InterPro" id="IPR036390">
    <property type="entry name" value="WH_DNA-bd_sf"/>
</dbReference>
<comment type="similarity">
    <text evidence="1">Belongs to the LysR transcriptional regulatory family.</text>
</comment>
<dbReference type="PANTHER" id="PTHR30537">
    <property type="entry name" value="HTH-TYPE TRANSCRIPTIONAL REGULATOR"/>
    <property type="match status" value="1"/>
</dbReference>
<comment type="caution">
    <text evidence="6">The sequence shown here is derived from an EMBL/GenBank/DDBJ whole genome shotgun (WGS) entry which is preliminary data.</text>
</comment>
<evidence type="ECO:0000256" key="1">
    <source>
        <dbReference type="ARBA" id="ARBA00009437"/>
    </source>
</evidence>
<accession>A0A0F9Q1I7</accession>
<dbReference type="GO" id="GO:0006351">
    <property type="term" value="P:DNA-templated transcription"/>
    <property type="evidence" value="ECO:0007669"/>
    <property type="project" value="TreeGrafter"/>
</dbReference>
<reference evidence="6" key="1">
    <citation type="journal article" date="2015" name="Nature">
        <title>Complex archaea that bridge the gap between prokaryotes and eukaryotes.</title>
        <authorList>
            <person name="Spang A."/>
            <person name="Saw J.H."/>
            <person name="Jorgensen S.L."/>
            <person name="Zaremba-Niedzwiedzka K."/>
            <person name="Martijn J."/>
            <person name="Lind A.E."/>
            <person name="van Eijk R."/>
            <person name="Schleper C."/>
            <person name="Guy L."/>
            <person name="Ettema T.J."/>
        </authorList>
    </citation>
    <scope>NUCLEOTIDE SEQUENCE</scope>
</reference>
<protein>
    <recommendedName>
        <fullName evidence="5">HTH lysR-type domain-containing protein</fullName>
    </recommendedName>
</protein>
<dbReference type="FunFam" id="1.10.10.10:FF:000038">
    <property type="entry name" value="Glycine cleavage system transcriptional activator"/>
    <property type="match status" value="1"/>
</dbReference>
<evidence type="ECO:0000313" key="6">
    <source>
        <dbReference type="EMBL" id="KKN37780.1"/>
    </source>
</evidence>
<dbReference type="AlphaFoldDB" id="A0A0F9Q1I7"/>
<dbReference type="Gene3D" id="3.40.190.10">
    <property type="entry name" value="Periplasmic binding protein-like II"/>
    <property type="match status" value="2"/>
</dbReference>
<gene>
    <name evidence="6" type="ORF">LCGC14_0760050</name>
</gene>
<dbReference type="GO" id="GO:0043565">
    <property type="term" value="F:sequence-specific DNA binding"/>
    <property type="evidence" value="ECO:0007669"/>
    <property type="project" value="TreeGrafter"/>
</dbReference>
<dbReference type="PANTHER" id="PTHR30537:SF26">
    <property type="entry name" value="GLYCINE CLEAVAGE SYSTEM TRANSCRIPTIONAL ACTIVATOR"/>
    <property type="match status" value="1"/>
</dbReference>
<evidence type="ECO:0000256" key="3">
    <source>
        <dbReference type="ARBA" id="ARBA00023125"/>
    </source>
</evidence>
<dbReference type="InterPro" id="IPR058163">
    <property type="entry name" value="LysR-type_TF_proteobact-type"/>
</dbReference>
<sequence length="299" mass="34179">MKLPPLRAVQCFESVARLNSFSKAAEHLNVTQSAVSHQVKLLEQYLNEPLFNRSGRSFSLTDAGNRYYQEVSHSLTSLASATQKIRYGEPGHIRLALYSSLAVKWLIPRLESFKHDSPDIDLTLNMIVDEADFSDRVADCFITTTPPKGEFVSLFLFAEKLYPACGKGMWQQLKNQSLPNELWKHPLLSVQYDESEQRSTNDWQQWCKSGGFELPKNVRVNHFSHVILAAEAARYNLGITLIDAFFIASQHDNHLVKLPLHGVETGCKFYFVYKKSRAKQTDIITLSRWLKAQWAEVKK</sequence>
<dbReference type="EMBL" id="LAZR01001871">
    <property type="protein sequence ID" value="KKN37780.1"/>
    <property type="molecule type" value="Genomic_DNA"/>
</dbReference>
<organism evidence="6">
    <name type="scientific">marine sediment metagenome</name>
    <dbReference type="NCBI Taxonomy" id="412755"/>
    <lineage>
        <taxon>unclassified sequences</taxon>
        <taxon>metagenomes</taxon>
        <taxon>ecological metagenomes</taxon>
    </lineage>
</organism>
<keyword evidence="2" id="KW-0805">Transcription regulation</keyword>
<dbReference type="Pfam" id="PF00126">
    <property type="entry name" value="HTH_1"/>
    <property type="match status" value="1"/>
</dbReference>
<dbReference type="PROSITE" id="PS50931">
    <property type="entry name" value="HTH_LYSR"/>
    <property type="match status" value="1"/>
</dbReference>
<dbReference type="InterPro" id="IPR036388">
    <property type="entry name" value="WH-like_DNA-bd_sf"/>
</dbReference>
<dbReference type="SUPFAM" id="SSF53850">
    <property type="entry name" value="Periplasmic binding protein-like II"/>
    <property type="match status" value="1"/>
</dbReference>
<dbReference type="PRINTS" id="PR00039">
    <property type="entry name" value="HTHLYSR"/>
</dbReference>
<evidence type="ECO:0000256" key="4">
    <source>
        <dbReference type="ARBA" id="ARBA00023163"/>
    </source>
</evidence>
<dbReference type="Pfam" id="PF03466">
    <property type="entry name" value="LysR_substrate"/>
    <property type="match status" value="1"/>
</dbReference>
<evidence type="ECO:0000259" key="5">
    <source>
        <dbReference type="PROSITE" id="PS50931"/>
    </source>
</evidence>
<keyword evidence="3" id="KW-0238">DNA-binding</keyword>
<feature type="domain" description="HTH lysR-type" evidence="5">
    <location>
        <begin position="4"/>
        <end position="61"/>
    </location>
</feature>
<dbReference type="InterPro" id="IPR000847">
    <property type="entry name" value="LysR_HTH_N"/>
</dbReference>